<name>A0AA41SMQ8_PAPNU</name>
<comment type="caution">
    <text evidence="2">The sequence shown here is derived from an EMBL/GenBank/DDBJ whole genome shotgun (WGS) entry which is preliminary data.</text>
</comment>
<dbReference type="CDD" id="cd14726">
    <property type="entry name" value="TraB_PrgY-like"/>
    <property type="match status" value="1"/>
</dbReference>
<dbReference type="Proteomes" id="UP001177140">
    <property type="component" value="Unassembled WGS sequence"/>
</dbReference>
<dbReference type="Pfam" id="PF01963">
    <property type="entry name" value="TraB_PrgY_gumN"/>
    <property type="match status" value="1"/>
</dbReference>
<keyword evidence="3" id="KW-1185">Reference proteome</keyword>
<organism evidence="2 3">
    <name type="scientific">Papaver nudicaule</name>
    <name type="common">Iceland poppy</name>
    <dbReference type="NCBI Taxonomy" id="74823"/>
    <lineage>
        <taxon>Eukaryota</taxon>
        <taxon>Viridiplantae</taxon>
        <taxon>Streptophyta</taxon>
        <taxon>Embryophyta</taxon>
        <taxon>Tracheophyta</taxon>
        <taxon>Spermatophyta</taxon>
        <taxon>Magnoliopsida</taxon>
        <taxon>Ranunculales</taxon>
        <taxon>Papaveraceae</taxon>
        <taxon>Papaveroideae</taxon>
        <taxon>Papaver</taxon>
    </lineage>
</organism>
<accession>A0AA41SMQ8</accession>
<sequence length="269" mass="30837">MSSIINNHQQTSSSSSSSAQDPYQHGIPEIPTDGRVVLLQNSKTGALVYLVGTVHVCKESAELVKKVIDYVRPDVVAVELCKGRAERFMNWKPKDETLYKLFRKSMRAPGGLCMKLDVFFLHHWYRRLHANGIFPGLEFKVAMEESFRVGATCFYIDQDNEVTRQQLSKLSSFDLLQRAIDTLRRSTSFKYENFTRSTERKMFSIQKKQCPKIYKVMIEDRDKIMFTNLISFQGKVVAVVGMSHMDGIELLWKRAEEVDNSSICITIGT</sequence>
<dbReference type="PANTHER" id="PTHR21530">
    <property type="entry name" value="PHEROMONE SHUTDOWN PROTEIN"/>
    <property type="match status" value="1"/>
</dbReference>
<dbReference type="InterPro" id="IPR046345">
    <property type="entry name" value="TraB_PrgY-like"/>
</dbReference>
<evidence type="ECO:0000313" key="2">
    <source>
        <dbReference type="EMBL" id="MCL7037123.1"/>
    </source>
</evidence>
<evidence type="ECO:0000313" key="3">
    <source>
        <dbReference type="Proteomes" id="UP001177140"/>
    </source>
</evidence>
<evidence type="ECO:0000256" key="1">
    <source>
        <dbReference type="SAM" id="MobiDB-lite"/>
    </source>
</evidence>
<dbReference type="AlphaFoldDB" id="A0AA41SMQ8"/>
<dbReference type="PANTHER" id="PTHR21530:SF5">
    <property type="entry name" value="TRAB FAMILY PROTEIN"/>
    <property type="match status" value="1"/>
</dbReference>
<feature type="compositionally biased region" description="Polar residues" evidence="1">
    <location>
        <begin position="1"/>
        <end position="11"/>
    </location>
</feature>
<reference evidence="2" key="1">
    <citation type="submission" date="2022-03" db="EMBL/GenBank/DDBJ databases">
        <title>A functionally conserved STORR gene fusion in Papaver species that diverged 16.8 million years ago.</title>
        <authorList>
            <person name="Catania T."/>
        </authorList>
    </citation>
    <scope>NUCLEOTIDE SEQUENCE</scope>
    <source>
        <strain evidence="2">S-191538</strain>
    </source>
</reference>
<dbReference type="EMBL" id="JAJJMA010175447">
    <property type="protein sequence ID" value="MCL7037123.1"/>
    <property type="molecule type" value="Genomic_DNA"/>
</dbReference>
<dbReference type="InterPro" id="IPR002816">
    <property type="entry name" value="TraB/PrgY/GumN_fam"/>
</dbReference>
<feature type="region of interest" description="Disordered" evidence="1">
    <location>
        <begin position="1"/>
        <end position="25"/>
    </location>
</feature>
<gene>
    <name evidence="2" type="ORF">MKW94_004831</name>
</gene>
<evidence type="ECO:0008006" key="4">
    <source>
        <dbReference type="Google" id="ProtNLM"/>
    </source>
</evidence>
<protein>
    <recommendedName>
        <fullName evidence="4">TraB family protein</fullName>
    </recommendedName>
</protein>
<proteinExistence type="predicted"/>